<feature type="compositionally biased region" description="Basic and acidic residues" evidence="1">
    <location>
        <begin position="114"/>
        <end position="125"/>
    </location>
</feature>
<keyword evidence="2" id="KW-0732">Signal</keyword>
<feature type="region of interest" description="Disordered" evidence="1">
    <location>
        <begin position="32"/>
        <end position="67"/>
    </location>
</feature>
<keyword evidence="4" id="KW-1185">Reference proteome</keyword>
<dbReference type="AlphaFoldDB" id="A0AB34G8M2"/>
<evidence type="ECO:0000313" key="4">
    <source>
        <dbReference type="Proteomes" id="UP001163105"/>
    </source>
</evidence>
<accession>A0AB34G8M2</accession>
<dbReference type="Proteomes" id="UP001163105">
    <property type="component" value="Unassembled WGS sequence"/>
</dbReference>
<comment type="caution">
    <text evidence="3">The sequence shown here is derived from an EMBL/GenBank/DDBJ whole genome shotgun (WGS) entry which is preliminary data.</text>
</comment>
<evidence type="ECO:0000313" key="3">
    <source>
        <dbReference type="EMBL" id="KAJ6446535.1"/>
    </source>
</evidence>
<evidence type="ECO:0000256" key="1">
    <source>
        <dbReference type="SAM" id="MobiDB-lite"/>
    </source>
</evidence>
<feature type="region of interest" description="Disordered" evidence="1">
    <location>
        <begin position="81"/>
        <end position="167"/>
    </location>
</feature>
<gene>
    <name evidence="3" type="ORF">O9K51_01308</name>
</gene>
<protein>
    <submittedName>
        <fullName evidence="3">Uncharacterized protein</fullName>
    </submittedName>
</protein>
<feature type="signal peptide" evidence="2">
    <location>
        <begin position="1"/>
        <end position="17"/>
    </location>
</feature>
<sequence>MKHILNIVALLAFGASALPKGLVSRNGLDGDLAYSKPVSPDKREPRVSFGDYSNYRGTGSENMKRSSLDGEVAYRNLASAEKRSGADGDGTLDLAYAGPGKRSPLKSFGNYANYKDESSKKRSGLDGDLAYSKPISPEKRSGLDGDLAYSKPISPEKRAGLASDLAN</sequence>
<reference evidence="3" key="1">
    <citation type="submission" date="2023-01" db="EMBL/GenBank/DDBJ databases">
        <title>The growth and conidiation of Purpureocillium lavendulum are regulated by nitrogen source and histone H3K14 acetylation.</title>
        <authorList>
            <person name="Tang P."/>
            <person name="Han J."/>
            <person name="Zhang C."/>
            <person name="Tang P."/>
            <person name="Qi F."/>
            <person name="Zhang K."/>
            <person name="Liang L."/>
        </authorList>
    </citation>
    <scope>NUCLEOTIDE SEQUENCE</scope>
    <source>
        <strain evidence="3">YMF1.00683</strain>
    </source>
</reference>
<name>A0AB34G8M2_9HYPO</name>
<proteinExistence type="predicted"/>
<evidence type="ECO:0000256" key="2">
    <source>
        <dbReference type="SAM" id="SignalP"/>
    </source>
</evidence>
<feature type="chain" id="PRO_5044232852" evidence="2">
    <location>
        <begin position="18"/>
        <end position="167"/>
    </location>
</feature>
<organism evidence="3 4">
    <name type="scientific">Purpureocillium lavendulum</name>
    <dbReference type="NCBI Taxonomy" id="1247861"/>
    <lineage>
        <taxon>Eukaryota</taxon>
        <taxon>Fungi</taxon>
        <taxon>Dikarya</taxon>
        <taxon>Ascomycota</taxon>
        <taxon>Pezizomycotina</taxon>
        <taxon>Sordariomycetes</taxon>
        <taxon>Hypocreomycetidae</taxon>
        <taxon>Hypocreales</taxon>
        <taxon>Ophiocordycipitaceae</taxon>
        <taxon>Purpureocillium</taxon>
    </lineage>
</organism>
<dbReference type="EMBL" id="JAQHRD010000001">
    <property type="protein sequence ID" value="KAJ6446535.1"/>
    <property type="molecule type" value="Genomic_DNA"/>
</dbReference>